<keyword evidence="2" id="KW-0067">ATP-binding</keyword>
<dbReference type="InterPro" id="IPR014001">
    <property type="entry name" value="Helicase_ATP-bd"/>
</dbReference>
<accession>A0A1X1H5A5</accession>
<dbReference type="Gene3D" id="3.40.50.300">
    <property type="entry name" value="P-loop containing nucleotide triphosphate hydrolases"/>
    <property type="match status" value="2"/>
</dbReference>
<evidence type="ECO:0000259" key="1">
    <source>
        <dbReference type="PROSITE" id="PS51192"/>
    </source>
</evidence>
<proteinExistence type="predicted"/>
<evidence type="ECO:0000313" key="2">
    <source>
        <dbReference type="EMBL" id="ORO54285.1"/>
    </source>
</evidence>
<dbReference type="SUPFAM" id="SSF52540">
    <property type="entry name" value="P-loop containing nucleoside triphosphate hydrolases"/>
    <property type="match status" value="1"/>
</dbReference>
<feature type="domain" description="Helicase ATP-binding" evidence="1">
    <location>
        <begin position="30"/>
        <end position="211"/>
    </location>
</feature>
<gene>
    <name evidence="2" type="ORF">B7721_06930</name>
</gene>
<dbReference type="PROSITE" id="PS51192">
    <property type="entry name" value="HELICASE_ATP_BIND_1"/>
    <property type="match status" value="1"/>
</dbReference>
<protein>
    <submittedName>
        <fullName evidence="2">DNA helicase</fullName>
    </submittedName>
</protein>
<reference evidence="2 3" key="1">
    <citation type="journal article" date="2016" name="Eur. J. Clin. Microbiol. Infect. Dis.">
        <title>Whole genome sequencing as a tool for phylogenetic analysis of clinical strains of Mitis group streptococci.</title>
        <authorList>
            <person name="Rasmussen L.H."/>
            <person name="Dargis R."/>
            <person name="Hojholt K."/>
            <person name="Christensen J.J."/>
            <person name="Skovgaard O."/>
            <person name="Justesen U.S."/>
            <person name="Rosenvinge F.S."/>
            <person name="Moser C."/>
            <person name="Lukjancenko O."/>
            <person name="Rasmussen S."/>
            <person name="Nielsen X.C."/>
        </authorList>
    </citation>
    <scope>NUCLEOTIDE SEQUENCE [LARGE SCALE GENOMIC DNA]</scope>
    <source>
        <strain evidence="2 3">RH_57980_07</strain>
    </source>
</reference>
<name>A0A1X1H5A5_STROR</name>
<dbReference type="GO" id="GO:0003676">
    <property type="term" value="F:nucleic acid binding"/>
    <property type="evidence" value="ECO:0007669"/>
    <property type="project" value="InterPro"/>
</dbReference>
<dbReference type="GO" id="GO:0004386">
    <property type="term" value="F:helicase activity"/>
    <property type="evidence" value="ECO:0007669"/>
    <property type="project" value="UniProtKB-KW"/>
</dbReference>
<sequence>MTSNLFEINFDKNQSKTTNELGMREMQERVYEKRASQYLLVKSPPASGKSRALMFVGLDKLHIQGIKKVIIAVPERSIGKSFKDTELSKFGFYWDWEVKPSNNLTIGGGEKSKVQHFVKFMNSTDPSDNILIATHATLRFAFEELDDSLFDNTLLAIDEFHHVSRDDNSVLGNTLRSIMSNSNAHILAMTGSYFRGDSVQILEPTDEDKFDKVTYTYYEQLEGYKYLKSFAMGYSFYRGKYTDALDKVIDVNKKSIIHIPNVNSGESTKDKYAEVDEILDLLTDGGNITQNEDGIYEIERPDGKELLVADLVNEDGREKVSAYLASITDDIKGLDKLDIIIALGMAKEGFDWPFAEYALTIGYRNSLTEVIQIIGRVTRDSPNKTHAQFTNLIAQPDSKDDEVLFAVNSIMKAISASLLMEQVLAPVYKFKPKDDKPDKPGDLSIRGLKPADTTERTKKIIENDMEDLKSSILQSQDIQNAIVSGADAKMLNKTLIPRVIIERYPDLTNEELETVRQHTVADINIAAGRTTTSEDGSREIIKMADRFINIDELNIDLIDQVNPFQRAYEVISRDIDAPTLRFIQDYLSSNKYDFTDEQLVAAYQAAKKFRAENGRNPDRNSKDDGEKYLAFALLRLAEIKREREAAKEDGE</sequence>
<dbReference type="Pfam" id="PF00270">
    <property type="entry name" value="DEAD"/>
    <property type="match status" value="1"/>
</dbReference>
<dbReference type="RefSeq" id="WP_084878221.1">
    <property type="nucleotide sequence ID" value="NZ_NCUK01000013.1"/>
</dbReference>
<organism evidence="2 3">
    <name type="scientific">Streptococcus oralis subsp. oralis</name>
    <dbReference type="NCBI Taxonomy" id="1891914"/>
    <lineage>
        <taxon>Bacteria</taxon>
        <taxon>Bacillati</taxon>
        <taxon>Bacillota</taxon>
        <taxon>Bacilli</taxon>
        <taxon>Lactobacillales</taxon>
        <taxon>Streptococcaceae</taxon>
        <taxon>Streptococcus</taxon>
    </lineage>
</organism>
<keyword evidence="2" id="KW-0378">Hydrolase</keyword>
<keyword evidence="2" id="KW-0347">Helicase</keyword>
<dbReference type="GO" id="GO:0005524">
    <property type="term" value="F:ATP binding"/>
    <property type="evidence" value="ECO:0007669"/>
    <property type="project" value="InterPro"/>
</dbReference>
<dbReference type="InterPro" id="IPR011545">
    <property type="entry name" value="DEAD/DEAH_box_helicase_dom"/>
</dbReference>
<dbReference type="EMBL" id="NCUK01000013">
    <property type="protein sequence ID" value="ORO54285.1"/>
    <property type="molecule type" value="Genomic_DNA"/>
</dbReference>
<comment type="caution">
    <text evidence="2">The sequence shown here is derived from an EMBL/GenBank/DDBJ whole genome shotgun (WGS) entry which is preliminary data.</text>
</comment>
<dbReference type="InterPro" id="IPR027417">
    <property type="entry name" value="P-loop_NTPase"/>
</dbReference>
<evidence type="ECO:0000313" key="3">
    <source>
        <dbReference type="Proteomes" id="UP000193669"/>
    </source>
</evidence>
<dbReference type="SMART" id="SM00487">
    <property type="entry name" value="DEXDc"/>
    <property type="match status" value="1"/>
</dbReference>
<keyword evidence="2" id="KW-0547">Nucleotide-binding</keyword>
<dbReference type="Proteomes" id="UP000193669">
    <property type="component" value="Unassembled WGS sequence"/>
</dbReference>
<dbReference type="AlphaFoldDB" id="A0A1X1H5A5"/>